<accession>A0A061ER51</accession>
<sequence>MEKQLQWRGKMLRQLETVELFPTLVQFRAKVKQNVKIALCHCICYRAASKLSSCDSALKEGDDDSGGGRGRVDGGDISKSITEEGSDDGCCCCDGVTVTFLCLV</sequence>
<keyword evidence="3" id="KW-1185">Reference proteome</keyword>
<evidence type="ECO:0000256" key="1">
    <source>
        <dbReference type="SAM" id="MobiDB-lite"/>
    </source>
</evidence>
<reference evidence="2 3" key="1">
    <citation type="journal article" date="2013" name="Genome Biol.">
        <title>The genome sequence of the most widely cultivated cacao type and its use to identify candidate genes regulating pod color.</title>
        <authorList>
            <person name="Motamayor J.C."/>
            <person name="Mockaitis K."/>
            <person name="Schmutz J."/>
            <person name="Haiminen N."/>
            <person name="Iii D.L."/>
            <person name="Cornejo O."/>
            <person name="Findley S.D."/>
            <person name="Zheng P."/>
            <person name="Utro F."/>
            <person name="Royaert S."/>
            <person name="Saski C."/>
            <person name="Jenkins J."/>
            <person name="Podicheti R."/>
            <person name="Zhao M."/>
            <person name="Scheffler B.E."/>
            <person name="Stack J.C."/>
            <person name="Feltus F.A."/>
            <person name="Mustiga G.M."/>
            <person name="Amores F."/>
            <person name="Phillips W."/>
            <person name="Marelli J.P."/>
            <person name="May G.D."/>
            <person name="Shapiro H."/>
            <person name="Ma J."/>
            <person name="Bustamante C.D."/>
            <person name="Schnell R.J."/>
            <person name="Main D."/>
            <person name="Gilbert D."/>
            <person name="Parida L."/>
            <person name="Kuhn D.N."/>
        </authorList>
    </citation>
    <scope>NUCLEOTIDE SEQUENCE [LARGE SCALE GENOMIC DNA]</scope>
    <source>
        <strain evidence="3">cv. Matina 1-6</strain>
    </source>
</reference>
<evidence type="ECO:0000313" key="2">
    <source>
        <dbReference type="EMBL" id="EOY04779.1"/>
    </source>
</evidence>
<dbReference type="Gramene" id="EOY04779">
    <property type="protein sequence ID" value="EOY04779"/>
    <property type="gene ID" value="TCM_019957"/>
</dbReference>
<name>A0A061ER51_THECC</name>
<protein>
    <submittedName>
        <fullName evidence="2">Uncharacterized protein</fullName>
    </submittedName>
</protein>
<evidence type="ECO:0000313" key="3">
    <source>
        <dbReference type="Proteomes" id="UP000026915"/>
    </source>
</evidence>
<proteinExistence type="predicted"/>
<dbReference type="InParanoid" id="A0A061ER51"/>
<dbReference type="Proteomes" id="UP000026915">
    <property type="component" value="Chromosome 4"/>
</dbReference>
<organism evidence="2 3">
    <name type="scientific">Theobroma cacao</name>
    <name type="common">Cacao</name>
    <name type="synonym">Cocoa</name>
    <dbReference type="NCBI Taxonomy" id="3641"/>
    <lineage>
        <taxon>Eukaryota</taxon>
        <taxon>Viridiplantae</taxon>
        <taxon>Streptophyta</taxon>
        <taxon>Embryophyta</taxon>
        <taxon>Tracheophyta</taxon>
        <taxon>Spermatophyta</taxon>
        <taxon>Magnoliopsida</taxon>
        <taxon>eudicotyledons</taxon>
        <taxon>Gunneridae</taxon>
        <taxon>Pentapetalae</taxon>
        <taxon>rosids</taxon>
        <taxon>malvids</taxon>
        <taxon>Malvales</taxon>
        <taxon>Malvaceae</taxon>
        <taxon>Byttnerioideae</taxon>
        <taxon>Theobroma</taxon>
    </lineage>
</organism>
<dbReference type="EMBL" id="CM001882">
    <property type="protein sequence ID" value="EOY04779.1"/>
    <property type="molecule type" value="Genomic_DNA"/>
</dbReference>
<gene>
    <name evidence="2" type="ORF">TCM_019957</name>
</gene>
<dbReference type="AlphaFoldDB" id="A0A061ER51"/>
<dbReference type="HOGENOM" id="CLU_2255080_0_0_1"/>
<feature type="region of interest" description="Disordered" evidence="1">
    <location>
        <begin position="53"/>
        <end position="88"/>
    </location>
</feature>